<dbReference type="GO" id="GO:0030527">
    <property type="term" value="F:structural constituent of chromatin"/>
    <property type="evidence" value="ECO:0007669"/>
    <property type="project" value="InterPro"/>
</dbReference>
<dbReference type="Gene3D" id="3.60.10.10">
    <property type="entry name" value="Endonuclease/exonuclease/phosphatase"/>
    <property type="match status" value="1"/>
</dbReference>
<proteinExistence type="inferred from homology"/>
<sequence>MARTKQTARKSTGGKAPRKQLATKAARKSAPATGGVKKPHRFRPGTVALREIRKYQKSTELLIRKLPFQRLVREIAQDFKTDLRFQSSAVAALQEARLLLCPKICSWLGGLGVKGLRDYWICNWLLGLMFWQSKCDKNDEYLHTHHWDLYMYAYYKQRKMLLEEKGKKANGSNDTVDKEVEDVYVDDTGTGRYMEVDVLKGMDKGSWNIRGMYTSDKRKEVRNFIRDEKLHVCAVLETQVKSKRLQQIGENVFGNWNWINNMKFCDKGCRIMLGWNNDMVNINIIHLAKQSLLCQVEDVNGKIKVHVSIIYAANGGNERRSLWQDLAIYKRFIGSGPWIMLGDFNVTLFLKEHSTGGSSMTKDMNEFRECIDHIEMEDITSSGLFFTWTKNLHKVKAGDTTGILKKLDRVMGSEDFIAKFSQSHALFLPYLISDHCPVVLVIPNAIQVKKKAFKFANFIVDKPEFLKLVEQNWIDNFEGCQMFKTVKMLKGIKKHMKELAWRNEDVFVNVNKLKEELKQIQTKIDKDPANKKLREEESTCLKDYVEALKDEEKLLFQKSKVKWLSVGDRNNAFFHKSLRSRHHRSRIEVINDELGYRHQGTVVADQFVMHFQKFLGVNVLVRRMNNMESLISNKLSSNEAENMVKRVSDEEIRKAMFQIEDNKAPGPDGFSSCFYKKAWGIIEKDVCKAIREFFVTGKLLKEINSTIITLVPKIQTPTKVSDFRPIACCNVLYKCISKILTERMKGCLGKLVSQNQNAFIPNRQIQDNILLAQELFRGYDRKKGPKRIALKVDIQKAYDTVNWDFLKDILKNFGFHPKMSWLFQGGRGLRQGDPMSPYLFTLVMEVLSVIVQRKVEQDREFKFHFGCKQLKITHVYFADDLLMFCHGDSTSVKVFRDAIEEFGSYSGLIPNYNKSTIIFGSMKEEEKQRILEIVPFKVEKLPIRYLGVPLNSKRLGVRDCKCLIDKVKSRVLNWKNRCLSYAGRLQLVASVLESLHNICKPKKQGGLGLKELSVWNKVMITKHLWSIANDKNSLWVKWISTVKLKGKSMWAAVEDVSDSWGWKNMLKLREEVKNHIVIQVGNGKRASVWFDNWSCIGHLNSILSYRDLYDARLSTDLKVADLIEHGIWKWPSEWLFGRAGMVLWGSLQFKKPTLICRRRKKRSIGGNWCGFLKIYQSIHFVLWMAIMNKLTTQDKVRSWGSYDLMACPLCYEDIDSHSHLFFKCTYTRQVWEKVLNQMGVQCINGEWNGIVGEFSRLPNGNSIGNIIRRLCLAACVYLIWQERNWRIFRGECRSWEELYNSCYEIVRLRLLILKMKPSDAVFKAQNDWNVAFNVVANGTVTVK</sequence>
<evidence type="ECO:0000256" key="2">
    <source>
        <dbReference type="ARBA" id="ARBA00022990"/>
    </source>
</evidence>
<dbReference type="InterPro" id="IPR036691">
    <property type="entry name" value="Endo/exonu/phosph_ase_sf"/>
</dbReference>
<feature type="domain" description="Reverse transcriptase" evidence="4">
    <location>
        <begin position="692"/>
        <end position="950"/>
    </location>
</feature>
<dbReference type="SUPFAM" id="SSF47113">
    <property type="entry name" value="Histone-fold"/>
    <property type="match status" value="1"/>
</dbReference>
<dbReference type="PROSITE" id="PS50878">
    <property type="entry name" value="RT_POL"/>
    <property type="match status" value="1"/>
</dbReference>
<dbReference type="PROSITE" id="PS00959">
    <property type="entry name" value="HISTONE_H3_2"/>
    <property type="match status" value="1"/>
</dbReference>
<dbReference type="PANTHER" id="PTHR33116">
    <property type="entry name" value="REVERSE TRANSCRIPTASE ZINC-BINDING DOMAIN-CONTAINING PROTEIN-RELATED-RELATED"/>
    <property type="match status" value="1"/>
</dbReference>
<dbReference type="InterPro" id="IPR009072">
    <property type="entry name" value="Histone-fold"/>
</dbReference>
<keyword evidence="5" id="KW-0695">RNA-directed DNA polymerase</keyword>
<dbReference type="InterPro" id="IPR000477">
    <property type="entry name" value="RT_dom"/>
</dbReference>
<protein>
    <submittedName>
        <fullName evidence="5">RNA-directed DNA polymerase, eukaryota, Reverse transcriptase zinc-binding domain protein</fullName>
    </submittedName>
</protein>
<reference evidence="5 6" key="1">
    <citation type="journal article" date="2018" name="Mol. Plant">
        <title>The genome of Artemisia annua provides insight into the evolution of Asteraceae family and artemisinin biosynthesis.</title>
        <authorList>
            <person name="Shen Q."/>
            <person name="Zhang L."/>
            <person name="Liao Z."/>
            <person name="Wang S."/>
            <person name="Yan T."/>
            <person name="Shi P."/>
            <person name="Liu M."/>
            <person name="Fu X."/>
            <person name="Pan Q."/>
            <person name="Wang Y."/>
            <person name="Lv Z."/>
            <person name="Lu X."/>
            <person name="Zhang F."/>
            <person name="Jiang W."/>
            <person name="Ma Y."/>
            <person name="Chen M."/>
            <person name="Hao X."/>
            <person name="Li L."/>
            <person name="Tang Y."/>
            <person name="Lv G."/>
            <person name="Zhou Y."/>
            <person name="Sun X."/>
            <person name="Brodelius P.E."/>
            <person name="Rose J.K.C."/>
            <person name="Tang K."/>
        </authorList>
    </citation>
    <scope>NUCLEOTIDE SEQUENCE [LARGE SCALE GENOMIC DNA]</scope>
    <source>
        <strain evidence="6">cv. Huhao1</strain>
        <tissue evidence="5">Leaf</tissue>
    </source>
</reference>
<dbReference type="PRINTS" id="PR00622">
    <property type="entry name" value="HISTONEH3"/>
</dbReference>
<dbReference type="GO" id="GO:0046982">
    <property type="term" value="F:protein heterodimerization activity"/>
    <property type="evidence" value="ECO:0007669"/>
    <property type="project" value="InterPro"/>
</dbReference>
<dbReference type="SUPFAM" id="SSF56219">
    <property type="entry name" value="DNase I-like"/>
    <property type="match status" value="1"/>
</dbReference>
<comment type="caution">
    <text evidence="5">The sequence shown here is derived from an EMBL/GenBank/DDBJ whole genome shotgun (WGS) entry which is preliminary data.</text>
</comment>
<dbReference type="SUPFAM" id="SSF56672">
    <property type="entry name" value="DNA/RNA polymerases"/>
    <property type="match status" value="1"/>
</dbReference>
<dbReference type="EMBL" id="PKPP01004054">
    <property type="protein sequence ID" value="PWA66317.1"/>
    <property type="molecule type" value="Genomic_DNA"/>
</dbReference>
<dbReference type="GO" id="GO:0000786">
    <property type="term" value="C:nucleosome"/>
    <property type="evidence" value="ECO:0007669"/>
    <property type="project" value="InterPro"/>
</dbReference>
<keyword evidence="6" id="KW-1185">Reference proteome</keyword>
<dbReference type="Pfam" id="PF00078">
    <property type="entry name" value="RVT_1"/>
    <property type="match status" value="1"/>
</dbReference>
<organism evidence="5 6">
    <name type="scientific">Artemisia annua</name>
    <name type="common">Sweet wormwood</name>
    <dbReference type="NCBI Taxonomy" id="35608"/>
    <lineage>
        <taxon>Eukaryota</taxon>
        <taxon>Viridiplantae</taxon>
        <taxon>Streptophyta</taxon>
        <taxon>Embryophyta</taxon>
        <taxon>Tracheophyta</taxon>
        <taxon>Spermatophyta</taxon>
        <taxon>Magnoliopsida</taxon>
        <taxon>eudicotyledons</taxon>
        <taxon>Gunneridae</taxon>
        <taxon>Pentapetalae</taxon>
        <taxon>asterids</taxon>
        <taxon>campanulids</taxon>
        <taxon>Asterales</taxon>
        <taxon>Asteraceae</taxon>
        <taxon>Asteroideae</taxon>
        <taxon>Anthemideae</taxon>
        <taxon>Artemisiinae</taxon>
        <taxon>Artemisia</taxon>
    </lineage>
</organism>
<evidence type="ECO:0000313" key="5">
    <source>
        <dbReference type="EMBL" id="PWA66317.1"/>
    </source>
</evidence>
<comment type="similarity">
    <text evidence="1">Belongs to the histone H3 family.</text>
</comment>
<dbReference type="Pfam" id="PF00125">
    <property type="entry name" value="Histone"/>
    <property type="match status" value="1"/>
</dbReference>
<dbReference type="FunFam" id="1.10.20.10:FF:000047">
    <property type="entry name" value="Histone H3"/>
    <property type="match status" value="1"/>
</dbReference>
<gene>
    <name evidence="5" type="ORF">CTI12_AA328300</name>
</gene>
<dbReference type="Proteomes" id="UP000245207">
    <property type="component" value="Unassembled WGS sequence"/>
</dbReference>
<evidence type="ECO:0000256" key="1">
    <source>
        <dbReference type="ARBA" id="ARBA00010343"/>
    </source>
</evidence>
<dbReference type="Gene3D" id="1.10.20.10">
    <property type="entry name" value="Histone, subunit A"/>
    <property type="match status" value="1"/>
</dbReference>
<dbReference type="OrthoDB" id="1938625at2759"/>
<dbReference type="PROSITE" id="PS00322">
    <property type="entry name" value="HISTONE_H3_1"/>
    <property type="match status" value="1"/>
</dbReference>
<dbReference type="InterPro" id="IPR026960">
    <property type="entry name" value="RVT-Znf"/>
</dbReference>
<dbReference type="PANTHER" id="PTHR33116:SF84">
    <property type="entry name" value="RNA-DIRECTED DNA POLYMERASE"/>
    <property type="match status" value="1"/>
</dbReference>
<dbReference type="InterPro" id="IPR043502">
    <property type="entry name" value="DNA/RNA_pol_sf"/>
</dbReference>
<evidence type="ECO:0000256" key="3">
    <source>
        <dbReference type="SAM" id="MobiDB-lite"/>
    </source>
</evidence>
<dbReference type="GO" id="GO:0003677">
    <property type="term" value="F:DNA binding"/>
    <property type="evidence" value="ECO:0007669"/>
    <property type="project" value="InterPro"/>
</dbReference>
<dbReference type="GO" id="GO:0003964">
    <property type="term" value="F:RNA-directed DNA polymerase activity"/>
    <property type="evidence" value="ECO:0007669"/>
    <property type="project" value="UniProtKB-KW"/>
</dbReference>
<name>A0A2U1MYK9_ARTAN</name>
<keyword evidence="5" id="KW-0808">Transferase</keyword>
<dbReference type="InterPro" id="IPR000164">
    <property type="entry name" value="Histone_H3/CENP-A"/>
</dbReference>
<dbReference type="CDD" id="cd22911">
    <property type="entry name" value="HFD_H3"/>
    <property type="match status" value="1"/>
</dbReference>
<keyword evidence="5" id="KW-0548">Nucleotidyltransferase</keyword>
<dbReference type="InterPro" id="IPR007125">
    <property type="entry name" value="H2A/H2B/H3"/>
</dbReference>
<evidence type="ECO:0000313" key="6">
    <source>
        <dbReference type="Proteomes" id="UP000245207"/>
    </source>
</evidence>
<dbReference type="CDD" id="cd01650">
    <property type="entry name" value="RT_nLTR_like"/>
    <property type="match status" value="1"/>
</dbReference>
<dbReference type="STRING" id="35608.A0A2U1MYK9"/>
<dbReference type="InterPro" id="IPR005135">
    <property type="entry name" value="Endo/exonuclease/phosphatase"/>
</dbReference>
<evidence type="ECO:0000259" key="4">
    <source>
        <dbReference type="PROSITE" id="PS50878"/>
    </source>
</evidence>
<dbReference type="Pfam" id="PF03372">
    <property type="entry name" value="Exo_endo_phos"/>
    <property type="match status" value="1"/>
</dbReference>
<keyword evidence="2" id="KW-0007">Acetylation</keyword>
<accession>A0A2U1MYK9</accession>
<dbReference type="Pfam" id="PF13966">
    <property type="entry name" value="zf-RVT"/>
    <property type="match status" value="1"/>
</dbReference>
<feature type="region of interest" description="Disordered" evidence="3">
    <location>
        <begin position="1"/>
        <end position="40"/>
    </location>
</feature>
<dbReference type="SMART" id="SM00428">
    <property type="entry name" value="H3"/>
    <property type="match status" value="1"/>
</dbReference>